<keyword evidence="3" id="KW-1185">Reference proteome</keyword>
<feature type="compositionally biased region" description="Low complexity" evidence="1">
    <location>
        <begin position="128"/>
        <end position="138"/>
    </location>
</feature>
<protein>
    <submittedName>
        <fullName evidence="2">Uncharacterized protein</fullName>
    </submittedName>
</protein>
<dbReference type="EMBL" id="JBJQOH010000003">
    <property type="protein sequence ID" value="KAL3694278.1"/>
    <property type="molecule type" value="Genomic_DNA"/>
</dbReference>
<dbReference type="AlphaFoldDB" id="A0ABD3HRX3"/>
<dbReference type="Proteomes" id="UP001633002">
    <property type="component" value="Unassembled WGS sequence"/>
</dbReference>
<organism evidence="2 3">
    <name type="scientific">Riccia sorocarpa</name>
    <dbReference type="NCBI Taxonomy" id="122646"/>
    <lineage>
        <taxon>Eukaryota</taxon>
        <taxon>Viridiplantae</taxon>
        <taxon>Streptophyta</taxon>
        <taxon>Embryophyta</taxon>
        <taxon>Marchantiophyta</taxon>
        <taxon>Marchantiopsida</taxon>
        <taxon>Marchantiidae</taxon>
        <taxon>Marchantiales</taxon>
        <taxon>Ricciaceae</taxon>
        <taxon>Riccia</taxon>
    </lineage>
</organism>
<accession>A0ABD3HRX3</accession>
<evidence type="ECO:0000313" key="3">
    <source>
        <dbReference type="Proteomes" id="UP001633002"/>
    </source>
</evidence>
<comment type="caution">
    <text evidence="2">The sequence shown here is derived from an EMBL/GenBank/DDBJ whole genome shotgun (WGS) entry which is preliminary data.</text>
</comment>
<gene>
    <name evidence="2" type="ORF">R1sor_007929</name>
</gene>
<sequence>MNERVPVSPPFDSQILRNKLDGLVKKYRAEKQKHSQTGAAPSTYESLEEVLEGELDSSTTANQSFTEFLFGDEMGDMIPPGDVNGFAAKDATPGSSNTTHAPSFLGEGGPESPKAVPVAVGAKKESSAKSVSSPRSKACSQPGIQGKPNKKRKSSTSDDIENTMKELVQVFKDNSEEKKKQEHEKIQIMRELMDMRRMENGTPATRAN</sequence>
<evidence type="ECO:0000256" key="1">
    <source>
        <dbReference type="SAM" id="MobiDB-lite"/>
    </source>
</evidence>
<feature type="region of interest" description="Disordered" evidence="1">
    <location>
        <begin position="71"/>
        <end position="163"/>
    </location>
</feature>
<proteinExistence type="predicted"/>
<reference evidence="2 3" key="1">
    <citation type="submission" date="2024-09" db="EMBL/GenBank/DDBJ databases">
        <title>Chromosome-scale assembly of Riccia sorocarpa.</title>
        <authorList>
            <person name="Paukszto L."/>
        </authorList>
    </citation>
    <scope>NUCLEOTIDE SEQUENCE [LARGE SCALE GENOMIC DNA]</scope>
    <source>
        <strain evidence="2">LP-2024</strain>
        <tissue evidence="2">Aerial parts of the thallus</tissue>
    </source>
</reference>
<name>A0ABD3HRX3_9MARC</name>
<evidence type="ECO:0000313" key="2">
    <source>
        <dbReference type="EMBL" id="KAL3694278.1"/>
    </source>
</evidence>